<feature type="compositionally biased region" description="Basic and acidic residues" evidence="1">
    <location>
        <begin position="187"/>
        <end position="202"/>
    </location>
</feature>
<proteinExistence type="predicted"/>
<feature type="compositionally biased region" description="Polar residues" evidence="1">
    <location>
        <begin position="351"/>
        <end position="367"/>
    </location>
</feature>
<evidence type="ECO:0000313" key="3">
    <source>
        <dbReference type="Proteomes" id="UP000472727"/>
    </source>
</evidence>
<accession>A0A6G1LRX5</accession>
<sequence length="582" mass="65035">MSSTNPASSSSSSGAKSAGSTCKPVYKLITFEDMTEFPTAAQRQRGVQTQTFKSWQNHQSTEQWMDKAMVEREIKEWPVSGGAGYIKAFMSMGKSRREILNNHLKTLNDTDKAADMVGMWEPECLFPGDTVINKKTGEKVRSPTLFWVIIKRQKKVPEPPKSSSSGSGSGSSSSSSSGGFGSAPKSVLKDDKKSFSGSKESDTNPLIRELLDAVTRLNTKDNLPDLQAQLQQVMFVLTKLLQKQEYQPSMPVAMPNQYPQMPVFQFQEQKLPTYSRLSLPPPPYNQFLPEDPQMPRMNPNVQPNMQSIIQPNMQPNMQQNMQSNMQQNMQQGMFPLKMHHDNSSRTRQTFDDNGQYSFNSHLNSTEPPNYPRGGIGSRRGSVSSLNSHFMGGQDEMMSQRQYEGGRGGGGGGGGNMIDQGMQSRSLQMVPNHPNNQRPRSRSRPAPQARHIVDSWQHDGSSSSGGSDEEYRTGRSNSRLNSREGSIYNLNHLRNSRQRSLNRGGDVDLSSGNRSRRNSVSFSDKNGGMMVNHGRMVNMNKGYGNDDSGSEDEINDQRMMMHGMSINRDHTRTPAPWPHPHRQ</sequence>
<reference evidence="2 3" key="1">
    <citation type="submission" date="2019-06" db="EMBL/GenBank/DDBJ databases">
        <authorList>
            <person name="Palmer J.M."/>
        </authorList>
    </citation>
    <scope>NUCLEOTIDE SEQUENCE [LARGE SCALE GENOMIC DNA]</scope>
    <source>
        <strain evidence="2 3">TWF106</strain>
    </source>
</reference>
<dbReference type="EMBL" id="WIWS01000007">
    <property type="protein sequence ID" value="KAF3227421.1"/>
    <property type="molecule type" value="Genomic_DNA"/>
</dbReference>
<evidence type="ECO:0000313" key="2">
    <source>
        <dbReference type="EMBL" id="KAF3227421.1"/>
    </source>
</evidence>
<feature type="compositionally biased region" description="Polar residues" evidence="1">
    <location>
        <begin position="473"/>
        <end position="500"/>
    </location>
</feature>
<gene>
    <name evidence="2" type="ORF">TWF106_009933</name>
</gene>
<feature type="compositionally biased region" description="Basic and acidic residues" evidence="1">
    <location>
        <begin position="338"/>
        <end position="350"/>
    </location>
</feature>
<evidence type="ECO:0000256" key="1">
    <source>
        <dbReference type="SAM" id="MobiDB-lite"/>
    </source>
</evidence>
<feature type="region of interest" description="Disordered" evidence="1">
    <location>
        <begin position="337"/>
        <end position="531"/>
    </location>
</feature>
<feature type="compositionally biased region" description="Gly residues" evidence="1">
    <location>
        <begin position="404"/>
        <end position="415"/>
    </location>
</feature>
<comment type="caution">
    <text evidence="2">The sequence shown here is derived from an EMBL/GenBank/DDBJ whole genome shotgun (WGS) entry which is preliminary data.</text>
</comment>
<protein>
    <submittedName>
        <fullName evidence="2">Uncharacterized protein</fullName>
    </submittedName>
</protein>
<feature type="compositionally biased region" description="Low complexity" evidence="1">
    <location>
        <begin position="509"/>
        <end position="522"/>
    </location>
</feature>
<feature type="compositionally biased region" description="Low complexity" evidence="1">
    <location>
        <begin position="430"/>
        <end position="449"/>
    </location>
</feature>
<dbReference type="AlphaFoldDB" id="A0A6G1LRX5"/>
<dbReference type="Proteomes" id="UP000472727">
    <property type="component" value="Unassembled WGS sequence"/>
</dbReference>
<feature type="region of interest" description="Disordered" evidence="1">
    <location>
        <begin position="1"/>
        <end position="20"/>
    </location>
</feature>
<name>A0A6G1LRX5_ORBOL</name>
<organism evidence="2 3">
    <name type="scientific">Orbilia oligospora</name>
    <name type="common">Nematode-trapping fungus</name>
    <name type="synonym">Arthrobotrys oligospora</name>
    <dbReference type="NCBI Taxonomy" id="2813651"/>
    <lineage>
        <taxon>Eukaryota</taxon>
        <taxon>Fungi</taxon>
        <taxon>Dikarya</taxon>
        <taxon>Ascomycota</taxon>
        <taxon>Pezizomycotina</taxon>
        <taxon>Orbiliomycetes</taxon>
        <taxon>Orbiliales</taxon>
        <taxon>Orbiliaceae</taxon>
        <taxon>Orbilia</taxon>
    </lineage>
</organism>
<feature type="compositionally biased region" description="Low complexity" evidence="1">
    <location>
        <begin position="162"/>
        <end position="177"/>
    </location>
</feature>
<feature type="region of interest" description="Disordered" evidence="1">
    <location>
        <begin position="156"/>
        <end position="203"/>
    </location>
</feature>